<dbReference type="AlphaFoldDB" id="A0A1H9IGV0"/>
<protein>
    <submittedName>
        <fullName evidence="2">Multiple sugar transport system substrate-binding protein</fullName>
    </submittedName>
</protein>
<name>A0A1H9IGV0_9ACTN</name>
<dbReference type="OrthoDB" id="2531053at2"/>
<feature type="signal peptide" evidence="1">
    <location>
        <begin position="1"/>
        <end position="27"/>
    </location>
</feature>
<keyword evidence="1" id="KW-0732">Signal</keyword>
<dbReference type="Proteomes" id="UP000198504">
    <property type="component" value="Unassembled WGS sequence"/>
</dbReference>
<keyword evidence="2" id="KW-0813">Transport</keyword>
<feature type="chain" id="PRO_5011605745" evidence="1">
    <location>
        <begin position="28"/>
        <end position="460"/>
    </location>
</feature>
<gene>
    <name evidence="2" type="ORF">SAMN05421756_105241</name>
</gene>
<evidence type="ECO:0000313" key="2">
    <source>
        <dbReference type="EMBL" id="SEQ73702.1"/>
    </source>
</evidence>
<keyword evidence="3" id="KW-1185">Reference proteome</keyword>
<dbReference type="PANTHER" id="PTHR43649:SF14">
    <property type="entry name" value="BLR3389 PROTEIN"/>
    <property type="match status" value="1"/>
</dbReference>
<evidence type="ECO:0000313" key="3">
    <source>
        <dbReference type="Proteomes" id="UP000198504"/>
    </source>
</evidence>
<dbReference type="RefSeq" id="WP_091181507.1">
    <property type="nucleotide sequence ID" value="NZ_FOFA01000005.1"/>
</dbReference>
<keyword evidence="2" id="KW-0762">Sugar transport</keyword>
<accession>A0A1H9IGV0</accession>
<dbReference type="InterPro" id="IPR050490">
    <property type="entry name" value="Bact_solute-bd_prot1"/>
</dbReference>
<proteinExistence type="predicted"/>
<dbReference type="PROSITE" id="PS51318">
    <property type="entry name" value="TAT"/>
    <property type="match status" value="1"/>
</dbReference>
<dbReference type="PANTHER" id="PTHR43649">
    <property type="entry name" value="ARABINOSE-BINDING PROTEIN-RELATED"/>
    <property type="match status" value="1"/>
</dbReference>
<dbReference type="STRING" id="1036181.SAMN05421756_105241"/>
<dbReference type="Gene3D" id="3.40.190.10">
    <property type="entry name" value="Periplasmic binding protein-like II"/>
    <property type="match status" value="3"/>
</dbReference>
<dbReference type="EMBL" id="FOFA01000005">
    <property type="protein sequence ID" value="SEQ73702.1"/>
    <property type="molecule type" value="Genomic_DNA"/>
</dbReference>
<reference evidence="3" key="1">
    <citation type="submission" date="2016-10" db="EMBL/GenBank/DDBJ databases">
        <authorList>
            <person name="Varghese N."/>
            <person name="Submissions S."/>
        </authorList>
    </citation>
    <scope>NUCLEOTIDE SEQUENCE [LARGE SCALE GENOMIC DNA]</scope>
    <source>
        <strain evidence="3">CGMCC 4.6856</strain>
    </source>
</reference>
<organism evidence="2 3">
    <name type="scientific">Microlunatus flavus</name>
    <dbReference type="NCBI Taxonomy" id="1036181"/>
    <lineage>
        <taxon>Bacteria</taxon>
        <taxon>Bacillati</taxon>
        <taxon>Actinomycetota</taxon>
        <taxon>Actinomycetes</taxon>
        <taxon>Propionibacteriales</taxon>
        <taxon>Propionibacteriaceae</taxon>
        <taxon>Microlunatus</taxon>
    </lineage>
</organism>
<dbReference type="SUPFAM" id="SSF53850">
    <property type="entry name" value="Periplasmic binding protein-like II"/>
    <property type="match status" value="1"/>
</dbReference>
<sequence length="460" mass="49956">MSPSPFTRRKFLLTGAAAASSAWFLSACGGGDDSPGQGSSGSAAPQVAQADIDKAMDTATTLTFWTWVPDIGNEVKMFMAKYPKIKVDVVNVGQGAPHYQKLRTAIQSGQGAPDVTQMEYQYIPSFTLGDQGSLLDLTPYAPADLQSQYPEWVWGQVKINNGLWGIPQDTGPMGLLYRDDLFTEAGLKAPATWDEFGAAAESYHSKNPKSWLFNVAQNQPGQLVAYLWQAGVRPFSFDGQQTVKIDLASDQAKTVVKFFGDLVNSGAATNDADFNDSWYQGLANGKWASLPIAAWGPVFLQGTAGKTSGKWRASTLPQWKAGDNVSSNWGGSTDAVLKLSKNQIAASQLALWINTNKDSMLRFANEQFLFPPLKSVLSDPQFTGQEAKFYGGQKVNEKFAQISDTVSTEFGWLPFMDFVYSNFNETLGKAFADKSDAVAGLQAWQDGCAKYAKDQGFTVS</sequence>
<evidence type="ECO:0000256" key="1">
    <source>
        <dbReference type="SAM" id="SignalP"/>
    </source>
</evidence>
<dbReference type="InterPro" id="IPR006311">
    <property type="entry name" value="TAT_signal"/>
</dbReference>